<comment type="subcellular location">
    <subcellularLocation>
        <location evidence="1">Secreted</location>
    </subcellularLocation>
</comment>
<dbReference type="RefSeq" id="WP_191278062.1">
    <property type="nucleotide sequence ID" value="NZ_BNAD01000001.1"/>
</dbReference>
<feature type="region of interest" description="Disordered" evidence="3">
    <location>
        <begin position="415"/>
        <end position="494"/>
    </location>
</feature>
<keyword evidence="4" id="KW-0732">Signal</keyword>
<dbReference type="PANTHER" id="PTHR38340:SF1">
    <property type="entry name" value="S-LAYER PROTEIN"/>
    <property type="match status" value="1"/>
</dbReference>
<evidence type="ECO:0000256" key="4">
    <source>
        <dbReference type="SAM" id="SignalP"/>
    </source>
</evidence>
<name>A0ABQ3HJA2_9ACTN</name>
<keyword evidence="2" id="KW-0964">Secreted</keyword>
<feature type="chain" id="PRO_5045983706" description="Hemolysin-type calcium-binding repeat-containing protein" evidence="4">
    <location>
        <begin position="31"/>
        <end position="494"/>
    </location>
</feature>
<dbReference type="PANTHER" id="PTHR38340">
    <property type="entry name" value="S-LAYER PROTEIN"/>
    <property type="match status" value="1"/>
</dbReference>
<proteinExistence type="predicted"/>
<reference evidence="6" key="1">
    <citation type="journal article" date="2019" name="Int. J. Syst. Evol. Microbiol.">
        <title>The Global Catalogue of Microorganisms (GCM) 10K type strain sequencing project: providing services to taxonomists for standard genome sequencing and annotation.</title>
        <authorList>
            <consortium name="The Broad Institute Genomics Platform"/>
            <consortium name="The Broad Institute Genome Sequencing Center for Infectious Disease"/>
            <person name="Wu L."/>
            <person name="Ma J."/>
        </authorList>
    </citation>
    <scope>NUCLEOTIDE SEQUENCE [LARGE SCALE GENOMIC DNA]</scope>
    <source>
        <strain evidence="6">CGMCC 1.12791</strain>
    </source>
</reference>
<evidence type="ECO:0000256" key="2">
    <source>
        <dbReference type="ARBA" id="ARBA00022525"/>
    </source>
</evidence>
<feature type="compositionally biased region" description="Basic and acidic residues" evidence="3">
    <location>
        <begin position="471"/>
        <end position="494"/>
    </location>
</feature>
<dbReference type="InterPro" id="IPR050557">
    <property type="entry name" value="RTX_toxin/Mannuronan_C5-epim"/>
</dbReference>
<accession>A0ABQ3HJA2</accession>
<protein>
    <recommendedName>
        <fullName evidence="7">Hemolysin-type calcium-binding repeat-containing protein</fullName>
    </recommendedName>
</protein>
<sequence>MRRTTSLTTAALLGLAVLTPTTWTSPAATAAGETCRGEAATIVGTGPTVTGTEGRDVIVTAAAGVVDALGGDDLICVTGPGGSSNLLSVVAGAGDDVVDTTALAAGFYVTTVLGAGADTFAGGPASDTVYAGERASTANGGYTFGADTERDTIDTGDGDDTAWTGAAGTPNRDVVRLGLGTDRLYLGAANATADAVLDGGAGEDGLRLTGGSGDLALDMTAGTFTSPQGTAAFTSFEFSSLEVGTGTVAYRGTEGDDDVTLRPTDGVPTLDVTTGGGDDDVFLEPATAIGAGSRIDTGAGTDTLVAATETGRLALDLATQRFGAGGVDAVAVGLEDAFLMAPEVVMNGDDDDNELRWNGCDATLRGGLGDDYLGWQFDGIFESYRFDCTGEVTMNAGDGRDTLRGSNKADLLIGGRGHDTIEGRGGDDRVRGSRGNDEVDGGQGRDRVSGGAGNDVINGRSADDVLIGGPGRDRVDGSNGRDRCVGERKTRCER</sequence>
<organism evidence="5 6">
    <name type="scientific">Nocardioides flavus</name>
    <name type="common">ex Wang et al. 2016</name>
    <dbReference type="NCBI Taxonomy" id="2058780"/>
    <lineage>
        <taxon>Bacteria</taxon>
        <taxon>Bacillati</taxon>
        <taxon>Actinomycetota</taxon>
        <taxon>Actinomycetes</taxon>
        <taxon>Propionibacteriales</taxon>
        <taxon>Nocardioidaceae</taxon>
        <taxon>Nocardioides</taxon>
    </lineage>
</organism>
<dbReference type="InterPro" id="IPR001343">
    <property type="entry name" value="Hemolysn_Ca-bd"/>
</dbReference>
<dbReference type="InterPro" id="IPR011049">
    <property type="entry name" value="Serralysin-like_metalloprot_C"/>
</dbReference>
<evidence type="ECO:0000313" key="6">
    <source>
        <dbReference type="Proteomes" id="UP000597341"/>
    </source>
</evidence>
<dbReference type="PRINTS" id="PR00313">
    <property type="entry name" value="CABNDNGRPT"/>
</dbReference>
<evidence type="ECO:0000256" key="1">
    <source>
        <dbReference type="ARBA" id="ARBA00004613"/>
    </source>
</evidence>
<feature type="compositionally biased region" description="Basic and acidic residues" evidence="3">
    <location>
        <begin position="416"/>
        <end position="448"/>
    </location>
</feature>
<dbReference type="EMBL" id="BNAD01000001">
    <property type="protein sequence ID" value="GHE16234.1"/>
    <property type="molecule type" value="Genomic_DNA"/>
</dbReference>
<feature type="signal peptide" evidence="4">
    <location>
        <begin position="1"/>
        <end position="30"/>
    </location>
</feature>
<dbReference type="Gene3D" id="2.150.10.10">
    <property type="entry name" value="Serralysin-like metalloprotease, C-terminal"/>
    <property type="match status" value="3"/>
</dbReference>
<evidence type="ECO:0000256" key="3">
    <source>
        <dbReference type="SAM" id="MobiDB-lite"/>
    </source>
</evidence>
<comment type="caution">
    <text evidence="5">The sequence shown here is derived from an EMBL/GenBank/DDBJ whole genome shotgun (WGS) entry which is preliminary data.</text>
</comment>
<keyword evidence="6" id="KW-1185">Reference proteome</keyword>
<gene>
    <name evidence="5" type="ORF">GCM10011376_08440</name>
</gene>
<evidence type="ECO:0000313" key="5">
    <source>
        <dbReference type="EMBL" id="GHE16234.1"/>
    </source>
</evidence>
<evidence type="ECO:0008006" key="7">
    <source>
        <dbReference type="Google" id="ProtNLM"/>
    </source>
</evidence>
<dbReference type="Pfam" id="PF00353">
    <property type="entry name" value="HemolysinCabind"/>
    <property type="match status" value="4"/>
</dbReference>
<dbReference type="Proteomes" id="UP000597341">
    <property type="component" value="Unassembled WGS sequence"/>
</dbReference>
<dbReference type="SUPFAM" id="SSF51120">
    <property type="entry name" value="beta-Roll"/>
    <property type="match status" value="2"/>
</dbReference>